<evidence type="ECO:0000313" key="8">
    <source>
        <dbReference type="Proteomes" id="UP000326396"/>
    </source>
</evidence>
<protein>
    <recommendedName>
        <fullName evidence="6">BED-type domain-containing protein</fullName>
    </recommendedName>
</protein>
<evidence type="ECO:0000256" key="3">
    <source>
        <dbReference type="ARBA" id="ARBA00022833"/>
    </source>
</evidence>
<evidence type="ECO:0000256" key="5">
    <source>
        <dbReference type="SAM" id="MobiDB-lite"/>
    </source>
</evidence>
<evidence type="ECO:0000256" key="2">
    <source>
        <dbReference type="ARBA" id="ARBA00022771"/>
    </source>
</evidence>
<comment type="caution">
    <text evidence="7">The sequence shown here is derived from an EMBL/GenBank/DDBJ whole genome shotgun (WGS) entry which is preliminary data.</text>
</comment>
<dbReference type="GO" id="GO:0003677">
    <property type="term" value="F:DNA binding"/>
    <property type="evidence" value="ECO:0007669"/>
    <property type="project" value="InterPro"/>
</dbReference>
<proteinExistence type="predicted"/>
<keyword evidence="2 4" id="KW-0863">Zinc-finger</keyword>
<keyword evidence="1" id="KW-0479">Metal-binding</keyword>
<sequence>MVKEADPGWTYGTLVEGTKNSVRCNFCNFVSKGGITRHKHHLAWDSADVSRCPKVPLEVKNLFKELFEKKKQTKEAMNEIPHFDDVVDLDDDDEEEISIQSKGKISISSMGSTSSNKKTKGPLDSVFKPSVTSGKKGGNLVGSVEYNQAQKKLRLDAIQKFCRWMYDAGLPFNSVMYDSLGPAFEAIARHSCENEVEKSTYGCSLMADGWRDRKGRALINFLVNTPRGSMFMESVDASSYSHTDTMDLNLTFATKRICYYIRLTRMVTNFTVIIVQQFNPSRLSHIKFLLIENMLQTLVICKDYTLCAIKIMPPYLQSKHNCTKFQVVSRQEHHRVSASKSETPLLALVPTHKVYSSELKK</sequence>
<organism evidence="7 8">
    <name type="scientific">Mikania micrantha</name>
    <name type="common">bitter vine</name>
    <dbReference type="NCBI Taxonomy" id="192012"/>
    <lineage>
        <taxon>Eukaryota</taxon>
        <taxon>Viridiplantae</taxon>
        <taxon>Streptophyta</taxon>
        <taxon>Embryophyta</taxon>
        <taxon>Tracheophyta</taxon>
        <taxon>Spermatophyta</taxon>
        <taxon>Magnoliopsida</taxon>
        <taxon>eudicotyledons</taxon>
        <taxon>Gunneridae</taxon>
        <taxon>Pentapetalae</taxon>
        <taxon>asterids</taxon>
        <taxon>campanulids</taxon>
        <taxon>Asterales</taxon>
        <taxon>Asteraceae</taxon>
        <taxon>Asteroideae</taxon>
        <taxon>Heliantheae alliance</taxon>
        <taxon>Eupatorieae</taxon>
        <taxon>Mikania</taxon>
    </lineage>
</organism>
<evidence type="ECO:0000259" key="6">
    <source>
        <dbReference type="PROSITE" id="PS50808"/>
    </source>
</evidence>
<dbReference type="InterPro" id="IPR007021">
    <property type="entry name" value="DUF659"/>
</dbReference>
<dbReference type="PROSITE" id="PS50808">
    <property type="entry name" value="ZF_BED"/>
    <property type="match status" value="1"/>
</dbReference>
<dbReference type="EMBL" id="SZYD01000004">
    <property type="protein sequence ID" value="KAD6454364.1"/>
    <property type="molecule type" value="Genomic_DNA"/>
</dbReference>
<evidence type="ECO:0000256" key="1">
    <source>
        <dbReference type="ARBA" id="ARBA00022723"/>
    </source>
</evidence>
<evidence type="ECO:0000256" key="4">
    <source>
        <dbReference type="PROSITE-ProRule" id="PRU00027"/>
    </source>
</evidence>
<dbReference type="Pfam" id="PF04937">
    <property type="entry name" value="DUF659"/>
    <property type="match status" value="1"/>
</dbReference>
<dbReference type="AlphaFoldDB" id="A0A5N6PI34"/>
<keyword evidence="3" id="KW-0862">Zinc</keyword>
<dbReference type="GO" id="GO:0008270">
    <property type="term" value="F:zinc ion binding"/>
    <property type="evidence" value="ECO:0007669"/>
    <property type="project" value="UniProtKB-KW"/>
</dbReference>
<accession>A0A5N6PI34</accession>
<keyword evidence="8" id="KW-1185">Reference proteome</keyword>
<feature type="compositionally biased region" description="Low complexity" evidence="5">
    <location>
        <begin position="106"/>
        <end position="116"/>
    </location>
</feature>
<evidence type="ECO:0000313" key="7">
    <source>
        <dbReference type="EMBL" id="KAD6454364.1"/>
    </source>
</evidence>
<reference evidence="7 8" key="1">
    <citation type="submission" date="2019-05" db="EMBL/GenBank/DDBJ databases">
        <title>Mikania micrantha, genome provides insights into the molecular mechanism of rapid growth.</title>
        <authorList>
            <person name="Liu B."/>
        </authorList>
    </citation>
    <scope>NUCLEOTIDE SEQUENCE [LARGE SCALE GENOMIC DNA]</scope>
    <source>
        <strain evidence="7">NLD-2019</strain>
        <tissue evidence="7">Leaf</tissue>
    </source>
</reference>
<name>A0A5N6PI34_9ASTR</name>
<feature type="domain" description="BED-type" evidence="6">
    <location>
        <begin position="3"/>
        <end position="59"/>
    </location>
</feature>
<dbReference type="PANTHER" id="PTHR46951:SF2">
    <property type="entry name" value="BED-TYPE DOMAIN-CONTAINING PROTEIN"/>
    <property type="match status" value="1"/>
</dbReference>
<feature type="region of interest" description="Disordered" evidence="5">
    <location>
        <begin position="106"/>
        <end position="128"/>
    </location>
</feature>
<dbReference type="InterPro" id="IPR003656">
    <property type="entry name" value="Znf_BED"/>
</dbReference>
<dbReference type="PANTHER" id="PTHR46951">
    <property type="entry name" value="BED-TYPE DOMAIN-CONTAINING PROTEIN"/>
    <property type="match status" value="1"/>
</dbReference>
<dbReference type="Proteomes" id="UP000326396">
    <property type="component" value="Linkage Group LG12"/>
</dbReference>
<gene>
    <name evidence="7" type="ORF">E3N88_09070</name>
</gene>
<dbReference type="OrthoDB" id="1742785at2759"/>